<evidence type="ECO:0000256" key="1">
    <source>
        <dbReference type="ARBA" id="ARBA00004370"/>
    </source>
</evidence>
<feature type="domain" description="Bacterial surface antigen (D15)" evidence="6">
    <location>
        <begin position="362"/>
        <end position="678"/>
    </location>
</feature>
<proteinExistence type="predicted"/>
<dbReference type="InterPro" id="IPR000184">
    <property type="entry name" value="Bac_surfAg_D15"/>
</dbReference>
<dbReference type="Gene3D" id="2.40.160.50">
    <property type="entry name" value="membrane protein fhac: a member of the omp85/tpsb transporter family"/>
    <property type="match status" value="1"/>
</dbReference>
<dbReference type="GO" id="GO:0019867">
    <property type="term" value="C:outer membrane"/>
    <property type="evidence" value="ECO:0007669"/>
    <property type="project" value="InterPro"/>
</dbReference>
<dbReference type="PANTHER" id="PTHR12815:SF47">
    <property type="entry name" value="TRANSLOCATION AND ASSEMBLY MODULE SUBUNIT TAMA"/>
    <property type="match status" value="1"/>
</dbReference>
<dbReference type="Pfam" id="PF01103">
    <property type="entry name" value="Omp85"/>
    <property type="match status" value="1"/>
</dbReference>
<dbReference type="AlphaFoldDB" id="A0A7V2ZHW1"/>
<evidence type="ECO:0000256" key="2">
    <source>
        <dbReference type="ARBA" id="ARBA00022692"/>
    </source>
</evidence>
<evidence type="ECO:0000256" key="4">
    <source>
        <dbReference type="ARBA" id="ARBA00023136"/>
    </source>
</evidence>
<feature type="domain" description="POTRA" evidence="7">
    <location>
        <begin position="31"/>
        <end position="123"/>
    </location>
</feature>
<dbReference type="PANTHER" id="PTHR12815">
    <property type="entry name" value="SORTING AND ASSEMBLY MACHINERY SAMM50 PROTEIN FAMILY MEMBER"/>
    <property type="match status" value="1"/>
</dbReference>
<evidence type="ECO:0008006" key="9">
    <source>
        <dbReference type="Google" id="ProtNLM"/>
    </source>
</evidence>
<dbReference type="InterPro" id="IPR039910">
    <property type="entry name" value="D15-like"/>
</dbReference>
<keyword evidence="4" id="KW-0472">Membrane</keyword>
<reference evidence="8" key="1">
    <citation type="journal article" date="2020" name="mSystems">
        <title>Genome- and Community-Level Interaction Insights into Carbon Utilization and Element Cycling Functions of Hydrothermarchaeota in Hydrothermal Sediment.</title>
        <authorList>
            <person name="Zhou Z."/>
            <person name="Liu Y."/>
            <person name="Xu W."/>
            <person name="Pan J."/>
            <person name="Luo Z.H."/>
            <person name="Li M."/>
        </authorList>
    </citation>
    <scope>NUCLEOTIDE SEQUENCE [LARGE SCALE GENOMIC DNA]</scope>
    <source>
        <strain evidence="8">SpSt-479</strain>
    </source>
</reference>
<dbReference type="Pfam" id="PF07244">
    <property type="entry name" value="POTRA"/>
    <property type="match status" value="1"/>
</dbReference>
<gene>
    <name evidence="8" type="ORF">ENS31_01655</name>
</gene>
<dbReference type="EMBL" id="DSUJ01000004">
    <property type="protein sequence ID" value="HFI90216.1"/>
    <property type="molecule type" value="Genomic_DNA"/>
</dbReference>
<keyword evidence="3" id="KW-0732">Signal</keyword>
<dbReference type="InterPro" id="IPR010827">
    <property type="entry name" value="BamA/TamA_POTRA"/>
</dbReference>
<keyword evidence="5" id="KW-0998">Cell outer membrane</keyword>
<evidence type="ECO:0000256" key="3">
    <source>
        <dbReference type="ARBA" id="ARBA00022729"/>
    </source>
</evidence>
<keyword evidence="2" id="KW-0812">Transmembrane</keyword>
<name>A0A7V2ZHW1_9BACT</name>
<comment type="caution">
    <text evidence="8">The sequence shown here is derived from an EMBL/GenBank/DDBJ whole genome shotgun (WGS) entry which is preliminary data.</text>
</comment>
<accession>A0A7V2ZHW1</accession>
<dbReference type="Gene3D" id="3.10.20.310">
    <property type="entry name" value="membrane protein fhac"/>
    <property type="match status" value="3"/>
</dbReference>
<comment type="subcellular location">
    <subcellularLocation>
        <location evidence="1">Membrane</location>
    </subcellularLocation>
</comment>
<evidence type="ECO:0000256" key="5">
    <source>
        <dbReference type="ARBA" id="ARBA00023237"/>
    </source>
</evidence>
<evidence type="ECO:0000313" key="8">
    <source>
        <dbReference type="EMBL" id="HFI90216.1"/>
    </source>
</evidence>
<evidence type="ECO:0000259" key="7">
    <source>
        <dbReference type="Pfam" id="PF07244"/>
    </source>
</evidence>
<evidence type="ECO:0000259" key="6">
    <source>
        <dbReference type="Pfam" id="PF01103"/>
    </source>
</evidence>
<sequence>MIFFRSTVILSVLIFTLNSFAQRSSQFELIEIRFEGNNSFSKSELLSQIESKETPFWLWKFLYSFTPLGSEKQYFDSLKIPLDKQAIVNFYLANGFFHAKVTHELVFDSNSESAILIYKIKEGIASVFGEIKIYGLEKLPKDEKQQLVISSITVEPGKRYVQAEVQSNINSMLKFLANNGYLFAQYDSTVVLKDSLTNSAQVSIYMQSGDKYCIDGMKIFKSGVSADEITDELIQEIVNIPSGQNYDQSRLERSEIRLLRTGLFNSVAINPVIKDTFNFHVPIEVVTQIGTLNEISPEVKADNEFSSFNTGLGIDFIRKNLFGDARKLTLSTSFRLIDILNFNFSNLFKSSDNRDSTYQGVLDTELRLEQPYLFGKPILTTTKAYYRASTLQKETERIYGANQAFDFEMPVYTFITLLKPQFSIEVADYETRDNQSTISFNAKSITPAFGVETGSYKTDNFLFPTEGYNLYVYPEIFQSETDAKLQINNAQAEVNETGRFWKIQTSFSFFQNISRDRKGILGIKFKSGYIQSLSGSYDLIPPNKTFFAGGSNSLRGWRSRELLPKDTVEYFGIRTRGDNTPRGGTFLIEGSIEFRRKFAESLGLALFFDYGNVWNGYEKIVLNQFAVASGLGIRYYSSIAPFRLDFGFKLYNPDDQKTIFRKNFLKNLEFHFGIGEAF</sequence>
<organism evidence="8">
    <name type="scientific">Ignavibacterium album</name>
    <dbReference type="NCBI Taxonomy" id="591197"/>
    <lineage>
        <taxon>Bacteria</taxon>
        <taxon>Pseudomonadati</taxon>
        <taxon>Ignavibacteriota</taxon>
        <taxon>Ignavibacteria</taxon>
        <taxon>Ignavibacteriales</taxon>
        <taxon>Ignavibacteriaceae</taxon>
        <taxon>Ignavibacterium</taxon>
    </lineage>
</organism>
<protein>
    <recommendedName>
        <fullName evidence="9">Outer membrane protein</fullName>
    </recommendedName>
</protein>